<reference evidence="2 3" key="1">
    <citation type="submission" date="2016-08" db="EMBL/GenBank/DDBJ databases">
        <title>A Parts List for Fungal Cellulosomes Revealed by Comparative Genomics.</title>
        <authorList>
            <consortium name="DOE Joint Genome Institute"/>
            <person name="Haitjema C.H."/>
            <person name="Gilmore S.P."/>
            <person name="Henske J.K."/>
            <person name="Solomon K.V."/>
            <person name="De Groot R."/>
            <person name="Kuo A."/>
            <person name="Mondo S.J."/>
            <person name="Salamov A.A."/>
            <person name="Labutti K."/>
            <person name="Zhao Z."/>
            <person name="Chiniquy J."/>
            <person name="Barry K."/>
            <person name="Brewer H.M."/>
            <person name="Purvine S.O."/>
            <person name="Wright A.T."/>
            <person name="Boxma B."/>
            <person name="Van Alen T."/>
            <person name="Hackstein J.H."/>
            <person name="Baker S.E."/>
            <person name="Grigoriev I.V."/>
            <person name="O'Malley M.A."/>
        </authorList>
    </citation>
    <scope>NUCLEOTIDE SEQUENCE [LARGE SCALE GENOMIC DNA]</scope>
    <source>
        <strain evidence="2 3">S4</strain>
    </source>
</reference>
<reference evidence="2 3" key="2">
    <citation type="submission" date="2016-08" db="EMBL/GenBank/DDBJ databases">
        <title>Pervasive Adenine N6-methylation of Active Genes in Fungi.</title>
        <authorList>
            <consortium name="DOE Joint Genome Institute"/>
            <person name="Mondo S.J."/>
            <person name="Dannebaum R.O."/>
            <person name="Kuo R.C."/>
            <person name="Labutti K."/>
            <person name="Haridas S."/>
            <person name="Kuo A."/>
            <person name="Salamov A."/>
            <person name="Ahrendt S.R."/>
            <person name="Lipzen A."/>
            <person name="Sullivan W."/>
            <person name="Andreopoulos W.B."/>
            <person name="Clum A."/>
            <person name="Lindquist E."/>
            <person name="Daum C."/>
            <person name="Ramamoorthy G.K."/>
            <person name="Gryganskyi A."/>
            <person name="Culley D."/>
            <person name="Magnuson J.K."/>
            <person name="James T.Y."/>
            <person name="O'Malley M.A."/>
            <person name="Stajich J.E."/>
            <person name="Spatafora J.W."/>
            <person name="Visel A."/>
            <person name="Grigoriev I.V."/>
        </authorList>
    </citation>
    <scope>NUCLEOTIDE SEQUENCE [LARGE SCALE GENOMIC DNA]</scope>
    <source>
        <strain evidence="2 3">S4</strain>
    </source>
</reference>
<sequence>MKTSPLIKLERKIYINSIELGTSNTICGFFFFAYVIVFFTGVISLEKGKRATEVFNHAIEIINCKPKIVSRSSFGYDKSTN</sequence>
<feature type="transmembrane region" description="Helical" evidence="1">
    <location>
        <begin position="20"/>
        <end position="43"/>
    </location>
</feature>
<dbReference type="EMBL" id="MCFG01000068">
    <property type="protein sequence ID" value="ORX83659.1"/>
    <property type="molecule type" value="Genomic_DNA"/>
</dbReference>
<keyword evidence="1" id="KW-0472">Membrane</keyword>
<comment type="caution">
    <text evidence="2">The sequence shown here is derived from an EMBL/GenBank/DDBJ whole genome shotgun (WGS) entry which is preliminary data.</text>
</comment>
<accession>A0A1Y1XD39</accession>
<keyword evidence="3" id="KW-1185">Reference proteome</keyword>
<organism evidence="2 3">
    <name type="scientific">Anaeromyces robustus</name>
    <dbReference type="NCBI Taxonomy" id="1754192"/>
    <lineage>
        <taxon>Eukaryota</taxon>
        <taxon>Fungi</taxon>
        <taxon>Fungi incertae sedis</taxon>
        <taxon>Chytridiomycota</taxon>
        <taxon>Chytridiomycota incertae sedis</taxon>
        <taxon>Neocallimastigomycetes</taxon>
        <taxon>Neocallimastigales</taxon>
        <taxon>Neocallimastigaceae</taxon>
        <taxon>Anaeromyces</taxon>
    </lineage>
</organism>
<gene>
    <name evidence="2" type="ORF">BCR32DRAFT_277822</name>
</gene>
<evidence type="ECO:0000256" key="1">
    <source>
        <dbReference type="SAM" id="Phobius"/>
    </source>
</evidence>
<dbReference type="AlphaFoldDB" id="A0A1Y1XD39"/>
<dbReference type="Proteomes" id="UP000193944">
    <property type="component" value="Unassembled WGS sequence"/>
</dbReference>
<evidence type="ECO:0000313" key="2">
    <source>
        <dbReference type="EMBL" id="ORX83659.1"/>
    </source>
</evidence>
<keyword evidence="1" id="KW-1133">Transmembrane helix</keyword>
<name>A0A1Y1XD39_9FUNG</name>
<evidence type="ECO:0000313" key="3">
    <source>
        <dbReference type="Proteomes" id="UP000193944"/>
    </source>
</evidence>
<protein>
    <submittedName>
        <fullName evidence="2">Uncharacterized protein</fullName>
    </submittedName>
</protein>
<proteinExistence type="predicted"/>
<keyword evidence="1" id="KW-0812">Transmembrane</keyword>